<proteinExistence type="predicted"/>
<organism evidence="2 3">
    <name type="scientific">Sediminibacterium ginsengisoli</name>
    <dbReference type="NCBI Taxonomy" id="413434"/>
    <lineage>
        <taxon>Bacteria</taxon>
        <taxon>Pseudomonadati</taxon>
        <taxon>Bacteroidota</taxon>
        <taxon>Chitinophagia</taxon>
        <taxon>Chitinophagales</taxon>
        <taxon>Chitinophagaceae</taxon>
        <taxon>Sediminibacterium</taxon>
    </lineage>
</organism>
<name>A0A1T4MK41_9BACT</name>
<dbReference type="AlphaFoldDB" id="A0A1T4MK41"/>
<gene>
    <name evidence="2" type="ORF">SAMN04488132_103421</name>
</gene>
<protein>
    <recommendedName>
        <fullName evidence="4">GLPGLI family protein</fullName>
    </recommendedName>
</protein>
<feature type="chain" id="PRO_5013341054" description="GLPGLI family protein" evidence="1">
    <location>
        <begin position="28"/>
        <end position="256"/>
    </location>
</feature>
<dbReference type="RefSeq" id="WP_078830886.1">
    <property type="nucleotide sequence ID" value="NZ_FUWH01000003.1"/>
</dbReference>
<dbReference type="EMBL" id="FUWH01000003">
    <property type="protein sequence ID" value="SJZ67399.1"/>
    <property type="molecule type" value="Genomic_DNA"/>
</dbReference>
<evidence type="ECO:0008006" key="4">
    <source>
        <dbReference type="Google" id="ProtNLM"/>
    </source>
</evidence>
<keyword evidence="1" id="KW-0732">Signal</keyword>
<feature type="signal peptide" evidence="1">
    <location>
        <begin position="1"/>
        <end position="27"/>
    </location>
</feature>
<keyword evidence="3" id="KW-1185">Reference proteome</keyword>
<evidence type="ECO:0000313" key="2">
    <source>
        <dbReference type="EMBL" id="SJZ67399.1"/>
    </source>
</evidence>
<evidence type="ECO:0000313" key="3">
    <source>
        <dbReference type="Proteomes" id="UP000190888"/>
    </source>
</evidence>
<accession>A0A1T4MK41</accession>
<sequence>MLRLKTLRKFILVFVLSLLLVSENDVSAQLANGNYVLSTYDEVYYIHLSNGRYTLFSSKTNDLTADSRQEVESVGSGFYESKGEKYLFSFDSCNSPLKDFAKDSLVCSFTSNSSSTATSISIRLSFFIQNLNNNFLVITTCSGQKLWYAFKDSAISRVIPDSINIKHINLNIMGMDSKELPYNPTFNQLEYTYFVNDKSSNIITLNEVLRIASTKKGRRPKDELYIRPMNEKDISYLKKAAINNSQIAFLVKHWFD</sequence>
<evidence type="ECO:0000256" key="1">
    <source>
        <dbReference type="SAM" id="SignalP"/>
    </source>
</evidence>
<dbReference type="Proteomes" id="UP000190888">
    <property type="component" value="Unassembled WGS sequence"/>
</dbReference>
<reference evidence="2 3" key="1">
    <citation type="submission" date="2017-02" db="EMBL/GenBank/DDBJ databases">
        <authorList>
            <person name="Peterson S.W."/>
        </authorList>
    </citation>
    <scope>NUCLEOTIDE SEQUENCE [LARGE SCALE GENOMIC DNA]</scope>
    <source>
        <strain evidence="2 3">DSM 22335</strain>
    </source>
</reference>